<proteinExistence type="predicted"/>
<evidence type="ECO:0000313" key="3">
    <source>
        <dbReference type="Proteomes" id="UP000053617"/>
    </source>
</evidence>
<dbReference type="AlphaFoldDB" id="A0A0D2IWD7"/>
<dbReference type="RefSeq" id="XP_013274752.1">
    <property type="nucleotide sequence ID" value="XM_013419298.1"/>
</dbReference>
<dbReference type="EMBL" id="KN847476">
    <property type="protein sequence ID" value="KIX07616.1"/>
    <property type="molecule type" value="Genomic_DNA"/>
</dbReference>
<dbReference type="InterPro" id="IPR009003">
    <property type="entry name" value="Peptidase_S1_PA"/>
</dbReference>
<evidence type="ECO:0008006" key="4">
    <source>
        <dbReference type="Google" id="ProtNLM"/>
    </source>
</evidence>
<accession>A0A0D2IWD7</accession>
<dbReference type="GeneID" id="25290340"/>
<dbReference type="STRING" id="1442369.A0A0D2IWD7"/>
<feature type="region of interest" description="Disordered" evidence="1">
    <location>
        <begin position="1"/>
        <end position="28"/>
    </location>
</feature>
<dbReference type="SUPFAM" id="SSF50494">
    <property type="entry name" value="Trypsin-like serine proteases"/>
    <property type="match status" value="1"/>
</dbReference>
<dbReference type="Proteomes" id="UP000053617">
    <property type="component" value="Unassembled WGS sequence"/>
</dbReference>
<evidence type="ECO:0000256" key="1">
    <source>
        <dbReference type="SAM" id="MobiDB-lite"/>
    </source>
</evidence>
<evidence type="ECO:0000313" key="2">
    <source>
        <dbReference type="EMBL" id="KIX07616.1"/>
    </source>
</evidence>
<keyword evidence="3" id="KW-1185">Reference proteome</keyword>
<name>A0A0D2IWD7_9EURO</name>
<dbReference type="VEuPathDB" id="FungiDB:Z518_02269"/>
<reference evidence="2 3" key="1">
    <citation type="submission" date="2015-01" db="EMBL/GenBank/DDBJ databases">
        <title>The Genome Sequence of Rhinocladiella mackenzie CBS 650.93.</title>
        <authorList>
            <consortium name="The Broad Institute Genomics Platform"/>
            <person name="Cuomo C."/>
            <person name="de Hoog S."/>
            <person name="Gorbushina A."/>
            <person name="Stielow B."/>
            <person name="Teixiera M."/>
            <person name="Abouelleil A."/>
            <person name="Chapman S.B."/>
            <person name="Priest M."/>
            <person name="Young S.K."/>
            <person name="Wortman J."/>
            <person name="Nusbaum C."/>
            <person name="Birren B."/>
        </authorList>
    </citation>
    <scope>NUCLEOTIDE SEQUENCE [LARGE SCALE GENOMIC DNA]</scope>
    <source>
        <strain evidence="2 3">CBS 650.93</strain>
    </source>
</reference>
<organism evidence="2 3">
    <name type="scientific">Rhinocladiella mackenziei CBS 650.93</name>
    <dbReference type="NCBI Taxonomy" id="1442369"/>
    <lineage>
        <taxon>Eukaryota</taxon>
        <taxon>Fungi</taxon>
        <taxon>Dikarya</taxon>
        <taxon>Ascomycota</taxon>
        <taxon>Pezizomycotina</taxon>
        <taxon>Eurotiomycetes</taxon>
        <taxon>Chaetothyriomycetidae</taxon>
        <taxon>Chaetothyriales</taxon>
        <taxon>Herpotrichiellaceae</taxon>
        <taxon>Rhinocladiella</taxon>
    </lineage>
</organism>
<sequence>MKAFADSDESSRHDSPPSSMVLEDSPYEPSDEEARLYYYGLPSGPRLVARSSGLQWRHKEHGETHPRVKFLKHVGKHSIIDKWNPQLQKQIIDVLSPADWTSIDILRIGYRGPDNDGVCPVVLWIGVTGGSLTWRDGLTIVNACIAILKSHELPDIECEIRESQVWELVQTTPPVLYLPPVSDTNATAEYQLPLTASPGQAIGPEGSNVEGTLGLYLKPGDSNPQIQSIWTVTCRHVVHPYDNKKDAYRFKPATGQPRTYMLLPGNITIDKMEKDAKIQLDAQADRLQYAEERLKQCEPEEEQGWENEVHEASIVDKDTREFLENILPKWQSKANRRLGHVVFGPPVETADPIDTADAFGPRRDWALIELDQAKFSEPITNAVDILIGLGMSRQNLVTVLHPDPASPHKFRMPLNGKLRLQHTVPISELKNPKMLDKNGDQCLIVGKRGRSTGVTWGCCNEVKSIVHASGETTMEWCVVGGVDRRAFAPFSNKGDSGSAIFDVNGRVAGILTSGVGLTATSDVTYMTPMAWLQQDMKKCGYTVEIT</sequence>
<protein>
    <recommendedName>
        <fullName evidence="4">Peptidase S1 domain-containing protein</fullName>
    </recommendedName>
</protein>
<dbReference type="OrthoDB" id="4158423at2759"/>
<gene>
    <name evidence="2" type="ORF">Z518_02269</name>
</gene>
<dbReference type="HOGENOM" id="CLU_024804_0_0_1"/>